<accession>A0A183FKU8</accession>
<evidence type="ECO:0000313" key="4">
    <source>
        <dbReference type="WBParaSite" id="HPBE_0000780801-mRNA-1"/>
    </source>
</evidence>
<sequence>MLREEDVETEPEMLMPAILYRHHFCSSLLFNDDAIMSAAESNSPNDFVGFIGRKAVHARISRTTCKSLKITSTEEESHASLDDGRRFQRNDSGDGVHMVDCH</sequence>
<dbReference type="WBParaSite" id="HPBE_0000780801-mRNA-1">
    <property type="protein sequence ID" value="HPBE_0000780801-mRNA-1"/>
    <property type="gene ID" value="HPBE_0000780801"/>
</dbReference>
<dbReference type="EMBL" id="UZAH01025978">
    <property type="protein sequence ID" value="VDO73695.1"/>
    <property type="molecule type" value="Genomic_DNA"/>
</dbReference>
<feature type="compositionally biased region" description="Basic and acidic residues" evidence="1">
    <location>
        <begin position="75"/>
        <end position="102"/>
    </location>
</feature>
<reference evidence="4" key="2">
    <citation type="submission" date="2019-09" db="UniProtKB">
        <authorList>
            <consortium name="WormBaseParasite"/>
        </authorList>
    </citation>
    <scope>IDENTIFICATION</scope>
</reference>
<evidence type="ECO:0000313" key="2">
    <source>
        <dbReference type="EMBL" id="VDO73695.1"/>
    </source>
</evidence>
<accession>A0A3P8BLW1</accession>
<feature type="region of interest" description="Disordered" evidence="1">
    <location>
        <begin position="71"/>
        <end position="102"/>
    </location>
</feature>
<dbReference type="Proteomes" id="UP000050761">
    <property type="component" value="Unassembled WGS sequence"/>
</dbReference>
<evidence type="ECO:0000313" key="3">
    <source>
        <dbReference type="Proteomes" id="UP000050761"/>
    </source>
</evidence>
<organism evidence="3 4">
    <name type="scientific">Heligmosomoides polygyrus</name>
    <name type="common">Parasitic roundworm</name>
    <dbReference type="NCBI Taxonomy" id="6339"/>
    <lineage>
        <taxon>Eukaryota</taxon>
        <taxon>Metazoa</taxon>
        <taxon>Ecdysozoa</taxon>
        <taxon>Nematoda</taxon>
        <taxon>Chromadorea</taxon>
        <taxon>Rhabditida</taxon>
        <taxon>Rhabditina</taxon>
        <taxon>Rhabditomorpha</taxon>
        <taxon>Strongyloidea</taxon>
        <taxon>Heligmosomidae</taxon>
        <taxon>Heligmosomoides</taxon>
    </lineage>
</organism>
<reference evidence="2 3" key="1">
    <citation type="submission" date="2018-11" db="EMBL/GenBank/DDBJ databases">
        <authorList>
            <consortium name="Pathogen Informatics"/>
        </authorList>
    </citation>
    <scope>NUCLEOTIDE SEQUENCE [LARGE SCALE GENOMIC DNA]</scope>
</reference>
<keyword evidence="3" id="KW-1185">Reference proteome</keyword>
<protein>
    <submittedName>
        <fullName evidence="2 4">Uncharacterized protein</fullName>
    </submittedName>
</protein>
<dbReference type="AlphaFoldDB" id="A0A183FKU8"/>
<evidence type="ECO:0000256" key="1">
    <source>
        <dbReference type="SAM" id="MobiDB-lite"/>
    </source>
</evidence>
<proteinExistence type="predicted"/>
<gene>
    <name evidence="2" type="ORF">HPBE_LOCUS7809</name>
</gene>
<name>A0A183FKU8_HELPZ</name>